<sequence length="470" mass="51692">MGKQEGVEIGIVGAGIGGVMAAIAIARAGGKVTILEAASQLGEIGAGIQMTPNVSRLLIRYGVDKAIGRNLVRFTEVNLRRKDGTPVGYTKIQRVEDTLGYPWWLVHRHHLHNGLVEIARQNGVNIVINSRVAKLEQGDDGGVSVTTEKGKQYTFDLLIGADGVQSMVRKTLFPHAKPRPPTGNCAYRAIVPYDQVAADPLTRELVEDKSGNRIRTMDVWMAPTGYIISYPISDAKDFNMVLSHFREPKVSQVQEVDVQEVRNEYDGYDPRIRRVIEMIPPGTARWPLLVTGPLDSWSSPEKNVVLMGDAAHSMHNHMAQGAATSMEDGAFLARCLSHVIAGRISIPDAVSIYEKGRMPKASYKQQVSYLNGWLWHLPDGPAQEARDKSMVCELRGEVPIHSANLYGDPSCVLECYGYDAEMHADEGIATWLNGGKPVRDAVTTVVGSEAQKMANWFLPDGEKFEVRPKL</sequence>
<dbReference type="Gene3D" id="3.50.50.60">
    <property type="entry name" value="FAD/NAD(P)-binding domain"/>
    <property type="match status" value="1"/>
</dbReference>
<keyword evidence="2" id="KW-0285">Flavoprotein</keyword>
<evidence type="ECO:0000313" key="8">
    <source>
        <dbReference type="Proteomes" id="UP000309340"/>
    </source>
</evidence>
<dbReference type="InterPro" id="IPR050493">
    <property type="entry name" value="FAD-dep_Monooxygenase_BioMet"/>
</dbReference>
<dbReference type="PRINTS" id="PR00420">
    <property type="entry name" value="RNGMNOXGNASE"/>
</dbReference>
<dbReference type="EMBL" id="NAJQ01000007">
    <property type="protein sequence ID" value="TKA83513.1"/>
    <property type="molecule type" value="Genomic_DNA"/>
</dbReference>
<dbReference type="PANTHER" id="PTHR13789:SF147">
    <property type="entry name" value="PUTATIVE (AFU_ORTHOLOGUE AFUA_2G01950)-RELATED"/>
    <property type="match status" value="1"/>
</dbReference>
<evidence type="ECO:0000259" key="6">
    <source>
        <dbReference type="Pfam" id="PF01494"/>
    </source>
</evidence>
<comment type="similarity">
    <text evidence="1">Belongs to the paxM FAD-dependent monooxygenase family.</text>
</comment>
<feature type="domain" description="FAD-binding" evidence="6">
    <location>
        <begin position="303"/>
        <end position="344"/>
    </location>
</feature>
<dbReference type="SUPFAM" id="SSF51905">
    <property type="entry name" value="FAD/NAD(P)-binding domain"/>
    <property type="match status" value="1"/>
</dbReference>
<keyword evidence="5" id="KW-0503">Monooxygenase</keyword>
<keyword evidence="4" id="KW-0560">Oxidoreductase</keyword>
<proteinExistence type="inferred from homology"/>
<comment type="caution">
    <text evidence="7">The sequence shown here is derived from an EMBL/GenBank/DDBJ whole genome shotgun (WGS) entry which is preliminary data.</text>
</comment>
<dbReference type="STRING" id="329884.A0A4U0Y5J8"/>
<dbReference type="AlphaFoldDB" id="A0A4U0Y5J8"/>
<feature type="domain" description="FAD-binding" evidence="6">
    <location>
        <begin position="7"/>
        <end position="172"/>
    </location>
</feature>
<evidence type="ECO:0000256" key="4">
    <source>
        <dbReference type="ARBA" id="ARBA00023002"/>
    </source>
</evidence>
<keyword evidence="8" id="KW-1185">Reference proteome</keyword>
<gene>
    <name evidence="7" type="ORF">B0A55_00495</name>
</gene>
<dbReference type="InterPro" id="IPR036188">
    <property type="entry name" value="FAD/NAD-bd_sf"/>
</dbReference>
<dbReference type="GO" id="GO:0071949">
    <property type="term" value="F:FAD binding"/>
    <property type="evidence" value="ECO:0007669"/>
    <property type="project" value="InterPro"/>
</dbReference>
<name>A0A4U0Y5J8_9PEZI</name>
<evidence type="ECO:0000256" key="3">
    <source>
        <dbReference type="ARBA" id="ARBA00022827"/>
    </source>
</evidence>
<dbReference type="InterPro" id="IPR002938">
    <property type="entry name" value="FAD-bd"/>
</dbReference>
<dbReference type="Proteomes" id="UP000309340">
    <property type="component" value="Unassembled WGS sequence"/>
</dbReference>
<organism evidence="7 8">
    <name type="scientific">Friedmanniomyces simplex</name>
    <dbReference type="NCBI Taxonomy" id="329884"/>
    <lineage>
        <taxon>Eukaryota</taxon>
        <taxon>Fungi</taxon>
        <taxon>Dikarya</taxon>
        <taxon>Ascomycota</taxon>
        <taxon>Pezizomycotina</taxon>
        <taxon>Dothideomycetes</taxon>
        <taxon>Dothideomycetidae</taxon>
        <taxon>Mycosphaerellales</taxon>
        <taxon>Teratosphaeriaceae</taxon>
        <taxon>Friedmanniomyces</taxon>
    </lineage>
</organism>
<dbReference type="Pfam" id="PF01494">
    <property type="entry name" value="FAD_binding_3"/>
    <property type="match status" value="2"/>
</dbReference>
<evidence type="ECO:0000256" key="1">
    <source>
        <dbReference type="ARBA" id="ARBA00007992"/>
    </source>
</evidence>
<protein>
    <recommendedName>
        <fullName evidence="6">FAD-binding domain-containing protein</fullName>
    </recommendedName>
</protein>
<evidence type="ECO:0000256" key="5">
    <source>
        <dbReference type="ARBA" id="ARBA00023033"/>
    </source>
</evidence>
<accession>A0A4U0Y5J8</accession>
<dbReference type="SUPFAM" id="SSF54373">
    <property type="entry name" value="FAD-linked reductases, C-terminal domain"/>
    <property type="match status" value="1"/>
</dbReference>
<evidence type="ECO:0000256" key="2">
    <source>
        <dbReference type="ARBA" id="ARBA00022630"/>
    </source>
</evidence>
<evidence type="ECO:0000313" key="7">
    <source>
        <dbReference type="EMBL" id="TKA83513.1"/>
    </source>
</evidence>
<dbReference type="OrthoDB" id="16820at2759"/>
<dbReference type="GO" id="GO:0004497">
    <property type="term" value="F:monooxygenase activity"/>
    <property type="evidence" value="ECO:0007669"/>
    <property type="project" value="UniProtKB-KW"/>
</dbReference>
<dbReference type="PANTHER" id="PTHR13789">
    <property type="entry name" value="MONOOXYGENASE"/>
    <property type="match status" value="1"/>
</dbReference>
<keyword evidence="3" id="KW-0274">FAD</keyword>
<reference evidence="7 8" key="1">
    <citation type="submission" date="2017-03" db="EMBL/GenBank/DDBJ databases">
        <title>Genomes of endolithic fungi from Antarctica.</title>
        <authorList>
            <person name="Coleine C."/>
            <person name="Masonjones S."/>
            <person name="Stajich J.E."/>
        </authorList>
    </citation>
    <scope>NUCLEOTIDE SEQUENCE [LARGE SCALE GENOMIC DNA]</scope>
    <source>
        <strain evidence="7 8">CCFEE 5184</strain>
    </source>
</reference>